<evidence type="ECO:0000313" key="3">
    <source>
        <dbReference type="Proteomes" id="UP000316770"/>
    </source>
</evidence>
<keyword evidence="1" id="KW-0472">Membrane</keyword>
<evidence type="ECO:0000256" key="1">
    <source>
        <dbReference type="SAM" id="Phobius"/>
    </source>
</evidence>
<keyword evidence="1" id="KW-0812">Transmembrane</keyword>
<dbReference type="Proteomes" id="UP000316770">
    <property type="component" value="Chromosome"/>
</dbReference>
<feature type="transmembrane region" description="Helical" evidence="1">
    <location>
        <begin position="48"/>
        <end position="66"/>
    </location>
</feature>
<reference evidence="2 3" key="1">
    <citation type="submission" date="2019-02" db="EMBL/GenBank/DDBJ databases">
        <title>Deep-cultivation of Planctomycetes and their phenomic and genomic characterization uncovers novel biology.</title>
        <authorList>
            <person name="Wiegand S."/>
            <person name="Jogler M."/>
            <person name="Boedeker C."/>
            <person name="Pinto D."/>
            <person name="Vollmers J."/>
            <person name="Rivas-Marin E."/>
            <person name="Kohn T."/>
            <person name="Peeters S.H."/>
            <person name="Heuer A."/>
            <person name="Rast P."/>
            <person name="Oberbeckmann S."/>
            <person name="Bunk B."/>
            <person name="Jeske O."/>
            <person name="Meyerdierks A."/>
            <person name="Storesund J.E."/>
            <person name="Kallscheuer N."/>
            <person name="Luecker S."/>
            <person name="Lage O.M."/>
            <person name="Pohl T."/>
            <person name="Merkel B.J."/>
            <person name="Hornburger P."/>
            <person name="Mueller R.-W."/>
            <person name="Bruemmer F."/>
            <person name="Labrenz M."/>
            <person name="Spormann A.M."/>
            <person name="Op den Camp H."/>
            <person name="Overmann J."/>
            <person name="Amann R."/>
            <person name="Jetten M.S.M."/>
            <person name="Mascher T."/>
            <person name="Medema M.H."/>
            <person name="Devos D.P."/>
            <person name="Kaster A.-K."/>
            <person name="Ovreas L."/>
            <person name="Rohde M."/>
            <person name="Galperin M.Y."/>
            <person name="Jogler C."/>
        </authorList>
    </citation>
    <scope>NUCLEOTIDE SEQUENCE [LARGE SCALE GENOMIC DNA]</scope>
    <source>
        <strain evidence="2 3">Mal33</strain>
    </source>
</reference>
<gene>
    <name evidence="2" type="ORF">Mal33_41650</name>
</gene>
<name>A0A518IYJ9_9BACT</name>
<proteinExistence type="predicted"/>
<dbReference type="RefSeq" id="WP_145288233.1">
    <property type="nucleotide sequence ID" value="NZ_CP036318.1"/>
</dbReference>
<sequence>MPNHSFPNERLSVPASGRSPWLRRLLWYSGWLVWLPVAGYGISTGNLWLTMGVGGPLFLASLYFSLQTLVCPECGHAIRTVGASVSNCMQCGAAFARPKSGSDV</sequence>
<keyword evidence="1" id="KW-1133">Transmembrane helix</keyword>
<keyword evidence="3" id="KW-1185">Reference proteome</keyword>
<organism evidence="2 3">
    <name type="scientific">Rosistilla oblonga</name>
    <dbReference type="NCBI Taxonomy" id="2527990"/>
    <lineage>
        <taxon>Bacteria</taxon>
        <taxon>Pseudomonadati</taxon>
        <taxon>Planctomycetota</taxon>
        <taxon>Planctomycetia</taxon>
        <taxon>Pirellulales</taxon>
        <taxon>Pirellulaceae</taxon>
        <taxon>Rosistilla</taxon>
    </lineage>
</organism>
<accession>A0A518IYJ9</accession>
<feature type="transmembrane region" description="Helical" evidence="1">
    <location>
        <begin position="25"/>
        <end position="42"/>
    </location>
</feature>
<evidence type="ECO:0000313" key="2">
    <source>
        <dbReference type="EMBL" id="QDV58148.1"/>
    </source>
</evidence>
<dbReference type="EMBL" id="CP036318">
    <property type="protein sequence ID" value="QDV58148.1"/>
    <property type="molecule type" value="Genomic_DNA"/>
</dbReference>
<protein>
    <submittedName>
        <fullName evidence="2">Uncharacterized protein</fullName>
    </submittedName>
</protein>
<dbReference type="AlphaFoldDB" id="A0A518IYJ9"/>